<dbReference type="RefSeq" id="WP_344926847.1">
    <property type="nucleotide sequence ID" value="NZ_BAABCW010000006.1"/>
</dbReference>
<proteinExistence type="predicted"/>
<gene>
    <name evidence="1" type="ORF">GCM10022393_19200</name>
</gene>
<keyword evidence="2" id="KW-1185">Reference proteome</keyword>
<evidence type="ECO:0000313" key="1">
    <source>
        <dbReference type="EMBL" id="GAA3508341.1"/>
    </source>
</evidence>
<sequence length="204" mass="23348">MIKETYYISGWCTIREGTVCKNGTLYYKDSDADTAKDFAKGLYAFMNLKYSKFHKMDSLCKLGFLASELLLTDRKDIHQDTALVMSNKASSLDTDRSYQESINDRANFYPSPSVFVYTLPNIVMGEISIRHHLKSENAFFVTDYFDASFHTKYANILLSTKKASQVICGWVDLDTDKYDVFLALIAKKGKKKLTQSSLHKIYNQ</sequence>
<evidence type="ECO:0008006" key="3">
    <source>
        <dbReference type="Google" id="ProtNLM"/>
    </source>
</evidence>
<protein>
    <recommendedName>
        <fullName evidence="3">3-oxoacyl-ACP synthase</fullName>
    </recommendedName>
</protein>
<comment type="caution">
    <text evidence="1">The sequence shown here is derived from an EMBL/GenBank/DDBJ whole genome shotgun (WGS) entry which is preliminary data.</text>
</comment>
<dbReference type="Proteomes" id="UP001500459">
    <property type="component" value="Unassembled WGS sequence"/>
</dbReference>
<evidence type="ECO:0000313" key="2">
    <source>
        <dbReference type="Proteomes" id="UP001500459"/>
    </source>
</evidence>
<dbReference type="EMBL" id="BAABCW010000006">
    <property type="protein sequence ID" value="GAA3508341.1"/>
    <property type="molecule type" value="Genomic_DNA"/>
</dbReference>
<name>A0ABP6UL68_9FLAO</name>
<accession>A0ABP6UL68</accession>
<reference evidence="2" key="1">
    <citation type="journal article" date="2019" name="Int. J. Syst. Evol. Microbiol.">
        <title>The Global Catalogue of Microorganisms (GCM) 10K type strain sequencing project: providing services to taxonomists for standard genome sequencing and annotation.</title>
        <authorList>
            <consortium name="The Broad Institute Genomics Platform"/>
            <consortium name="The Broad Institute Genome Sequencing Center for Infectious Disease"/>
            <person name="Wu L."/>
            <person name="Ma J."/>
        </authorList>
    </citation>
    <scope>NUCLEOTIDE SEQUENCE [LARGE SCALE GENOMIC DNA]</scope>
    <source>
        <strain evidence="2">JCM 17106</strain>
    </source>
</reference>
<organism evidence="1 2">
    <name type="scientific">Aquimarina addita</name>
    <dbReference type="NCBI Taxonomy" id="870485"/>
    <lineage>
        <taxon>Bacteria</taxon>
        <taxon>Pseudomonadati</taxon>
        <taxon>Bacteroidota</taxon>
        <taxon>Flavobacteriia</taxon>
        <taxon>Flavobacteriales</taxon>
        <taxon>Flavobacteriaceae</taxon>
        <taxon>Aquimarina</taxon>
    </lineage>
</organism>